<keyword evidence="3" id="KW-1185">Reference proteome</keyword>
<keyword evidence="2" id="KW-0614">Plasmid</keyword>
<evidence type="ECO:0000313" key="2">
    <source>
        <dbReference type="EMBL" id="AKK07468.1"/>
    </source>
</evidence>
<dbReference type="EMBL" id="CP011542">
    <property type="protein sequence ID" value="AKK05206.1"/>
    <property type="molecule type" value="Genomic_DNA"/>
</dbReference>
<organism evidence="2 3">
    <name type="scientific">Corynebacterium mustelae</name>
    <dbReference type="NCBI Taxonomy" id="571915"/>
    <lineage>
        <taxon>Bacteria</taxon>
        <taxon>Bacillati</taxon>
        <taxon>Actinomycetota</taxon>
        <taxon>Actinomycetes</taxon>
        <taxon>Mycobacteriales</taxon>
        <taxon>Corynebacteriaceae</taxon>
        <taxon>Corynebacterium</taxon>
    </lineage>
</organism>
<accession>A0A0G3H6J8</accession>
<dbReference type="AlphaFoldDB" id="A0A0G3H6J8"/>
<dbReference type="KEGG" id="cmv:CMUST_15900"/>
<sequence length="91" mass="10069">MVSCFLCGVFCGEIVYGFAAYSECAWREVGGHEFSFVDEASDGFFGAAHVVSGCGYRQPWGHFGCHWLFPWYEELMVVVVGACLKQLLGGR</sequence>
<dbReference type="KEGG" id="cmv:CMUST_04320"/>
<dbReference type="Proteomes" id="UP000035199">
    <property type="component" value="Chromosome"/>
</dbReference>
<gene>
    <name evidence="1" type="ORF">CMUST_04320</name>
    <name evidence="2" type="ORF">CMUST_15900</name>
</gene>
<reference evidence="3" key="2">
    <citation type="submission" date="2015-05" db="EMBL/GenBank/DDBJ databases">
        <title>Complete genome sequence of Corynebacterium mustelae DSM 45274, isolated from various tissues of a male ferret with lethal sepsis.</title>
        <authorList>
            <person name="Ruckert C."/>
            <person name="Albersmeier A."/>
            <person name="Winkler A."/>
            <person name="Tauch A."/>
        </authorList>
    </citation>
    <scope>NUCLEOTIDE SEQUENCE [LARGE SCALE GENOMIC DNA]</scope>
    <source>
        <strain evidence="3">DSM 45274</strain>
        <plasmid evidence="3">Plasmid phiCmus45274</plasmid>
    </source>
</reference>
<name>A0A0G3H6J8_9CORY</name>
<protein>
    <submittedName>
        <fullName evidence="2">Uncharacterized protein</fullName>
    </submittedName>
</protein>
<evidence type="ECO:0000313" key="3">
    <source>
        <dbReference type="Proteomes" id="UP000035199"/>
    </source>
</evidence>
<evidence type="ECO:0000313" key="1">
    <source>
        <dbReference type="EMBL" id="AKK05206.1"/>
    </source>
</evidence>
<dbReference type="Proteomes" id="UP000035199">
    <property type="component" value="Plasmid phiCmus45274"/>
</dbReference>
<proteinExistence type="predicted"/>
<geneLocation type="plasmid" evidence="2 3">
    <name>phiCmus45274</name>
</geneLocation>
<reference evidence="2 3" key="1">
    <citation type="journal article" date="2015" name="Genome Announc.">
        <title>Complete Genome Sequence of the Type Strain Corynebacterium mustelae DSM 45274, Isolated from Various Tissues of a Male Ferret with Lethal Sepsis.</title>
        <authorList>
            <person name="Ruckert C."/>
            <person name="Eimer J."/>
            <person name="Winkler A."/>
            <person name="Tauch A."/>
        </authorList>
    </citation>
    <scope>NUCLEOTIDE SEQUENCE [LARGE SCALE GENOMIC DNA]</scope>
    <source>
        <strain evidence="2 3">DSM 45274</strain>
        <plasmid evidence="2">phiCmus45274</plasmid>
        <plasmid evidence="3">Plasmid phiCmus45274</plasmid>
    </source>
</reference>
<dbReference type="EMBL" id="CP011544">
    <property type="protein sequence ID" value="AKK07468.1"/>
    <property type="molecule type" value="Genomic_DNA"/>
</dbReference>